<dbReference type="NCBIfam" id="TIGR02713">
    <property type="entry name" value="allophanate_hyd"/>
    <property type="match status" value="1"/>
</dbReference>
<reference evidence="4" key="1">
    <citation type="submission" date="2018-11" db="EMBL/GenBank/DDBJ databases">
        <title>Rhizobium chutanense sp. nov., isolated from root nodules of Phaseolus vulgaris in China.</title>
        <authorList>
            <person name="Huo Y."/>
        </authorList>
    </citation>
    <scope>NUCLEOTIDE SEQUENCE [LARGE SCALE GENOMIC DNA]</scope>
    <source>
        <strain evidence="4">CCBAU 65647</strain>
    </source>
</reference>
<comment type="caution">
    <text evidence="3">The sequence shown here is derived from an EMBL/GenBank/DDBJ whole genome shotgun (WGS) entry which is preliminary data.</text>
</comment>
<evidence type="ECO:0000259" key="2">
    <source>
        <dbReference type="Pfam" id="PF21986"/>
    </source>
</evidence>
<proteinExistence type="predicted"/>
<dbReference type="InterPro" id="IPR000120">
    <property type="entry name" value="Amidase"/>
</dbReference>
<dbReference type="Gene3D" id="3.10.490.10">
    <property type="entry name" value="Gamma-glutamyl cyclotransferase-like"/>
    <property type="match status" value="1"/>
</dbReference>
<dbReference type="Gene3D" id="1.20.58.1700">
    <property type="match status" value="1"/>
</dbReference>
<dbReference type="Pfam" id="PF21986">
    <property type="entry name" value="AH_C"/>
    <property type="match status" value="1"/>
</dbReference>
<dbReference type="Pfam" id="PF01425">
    <property type="entry name" value="Amidase"/>
    <property type="match status" value="1"/>
</dbReference>
<dbReference type="NCBIfam" id="NF006043">
    <property type="entry name" value="PRK08186.1"/>
    <property type="match status" value="1"/>
</dbReference>
<protein>
    <submittedName>
        <fullName evidence="3">Allophanate hydrolase</fullName>
        <ecNumber evidence="3">3.5.1.54</ecNumber>
    </submittedName>
</protein>
<feature type="domain" description="Allophanate hydrolase C-terminal" evidence="2">
    <location>
        <begin position="474"/>
        <end position="596"/>
    </location>
</feature>
<evidence type="ECO:0000313" key="3">
    <source>
        <dbReference type="EMBL" id="RUM23281.1"/>
    </source>
</evidence>
<dbReference type="Gene3D" id="3.90.1300.10">
    <property type="entry name" value="Amidase signature (AS) domain"/>
    <property type="match status" value="1"/>
</dbReference>
<dbReference type="EC" id="3.5.1.54" evidence="3"/>
<keyword evidence="4" id="KW-1185">Reference proteome</keyword>
<name>A0A3S0QTC6_9HYPH</name>
<dbReference type="InterPro" id="IPR023631">
    <property type="entry name" value="Amidase_dom"/>
</dbReference>
<dbReference type="InterPro" id="IPR053844">
    <property type="entry name" value="AH_C"/>
</dbReference>
<dbReference type="InterPro" id="IPR036928">
    <property type="entry name" value="AS_sf"/>
</dbReference>
<dbReference type="AlphaFoldDB" id="A0A3S0QTC6"/>
<evidence type="ECO:0000259" key="1">
    <source>
        <dbReference type="Pfam" id="PF01425"/>
    </source>
</evidence>
<dbReference type="EMBL" id="RJTH01000008">
    <property type="protein sequence ID" value="RUM23281.1"/>
    <property type="molecule type" value="Genomic_DNA"/>
</dbReference>
<sequence length="603" mass="63909">MLPTILDLTSLRAAYEAGKSPLDIIEIVIARRAASRDPAIFITPTPDDILRTEARALMERAPQPNSLPLWGIPFAVKDNIDVAGLPTTAACPAFSYQPEKDATVVARLRAAGAIVIGKTNLDQFATGLNGTRSPYGAPRSVFDKNYVSGGSSSGSAVTVASGLVSFALGTDTAGSGRVPAAFNNLVGIKPTPGLVPNVGVVPACRSVDVVTVFAPTVGDGVAIRRVMEGYDAADPFSRKAAPSSLPASGLRIGVLDGAEREFFGNRHVEALYDAAIERARALGATIVPFDYAPFREAAELLYNGPWVAERLAAVKDFLATNAADFDPTVRTIIEGAKAYDAVAAFEGRYKLEALRQKTGEEWEKVDVLMLPTSPTTYTVEEMMADPIVKNGHFGRYTNFVNLLDCAAIAVPAGFDASGHLPAGVTLIGPAFTDDALAPFADAMHRTLNAGMGKDRLTTIPEASRVPSADDGLVPIVVVGAHLTGMPLNHELTRPGGRHIKSCRTAPDYRLFVLPDTVPPKPGLVREPGFDGKGLEVEVWKVTPEAFGRFVQNIPAPLGIGKVTLDDGSQISGFLCEAHAIEGAREITQLGGWRAYVTGQSIRK</sequence>
<organism evidence="3 4">
    <name type="scientific">Rhizobium vallis</name>
    <dbReference type="NCBI Taxonomy" id="634290"/>
    <lineage>
        <taxon>Bacteria</taxon>
        <taxon>Pseudomonadati</taxon>
        <taxon>Pseudomonadota</taxon>
        <taxon>Alphaproteobacteria</taxon>
        <taxon>Hyphomicrobiales</taxon>
        <taxon>Rhizobiaceae</taxon>
        <taxon>Rhizobium/Agrobacterium group</taxon>
        <taxon>Rhizobium</taxon>
    </lineage>
</organism>
<dbReference type="SUPFAM" id="SSF75304">
    <property type="entry name" value="Amidase signature (AS) enzymes"/>
    <property type="match status" value="1"/>
</dbReference>
<dbReference type="PANTHER" id="PTHR11895">
    <property type="entry name" value="TRANSAMIDASE"/>
    <property type="match status" value="1"/>
</dbReference>
<dbReference type="GO" id="GO:0004039">
    <property type="term" value="F:allophanate hydrolase activity"/>
    <property type="evidence" value="ECO:0007669"/>
    <property type="project" value="UniProtKB-EC"/>
</dbReference>
<evidence type="ECO:0000313" key="4">
    <source>
        <dbReference type="Proteomes" id="UP000278823"/>
    </source>
</evidence>
<dbReference type="PANTHER" id="PTHR11895:SF169">
    <property type="entry name" value="GLUTAMYL-TRNA(GLN) AMIDOTRANSFERASE"/>
    <property type="match status" value="1"/>
</dbReference>
<dbReference type="RefSeq" id="WP_126923286.1">
    <property type="nucleotide sequence ID" value="NZ_ML133693.1"/>
</dbReference>
<dbReference type="OrthoDB" id="9811471at2"/>
<dbReference type="Proteomes" id="UP000278823">
    <property type="component" value="Unassembled WGS sequence"/>
</dbReference>
<gene>
    <name evidence="3" type="primary">atzF</name>
    <name evidence="3" type="ORF">EFQ99_21770</name>
</gene>
<feature type="domain" description="Amidase" evidence="1">
    <location>
        <begin position="25"/>
        <end position="436"/>
    </location>
</feature>
<dbReference type="InterPro" id="IPR014085">
    <property type="entry name" value="Allophanate_hydrolase"/>
</dbReference>
<keyword evidence="3" id="KW-0378">Hydrolase</keyword>
<accession>A0A3S0QTC6</accession>